<gene>
    <name evidence="9" type="ORF">ENR15_10075</name>
</gene>
<dbReference type="SUPFAM" id="SSF47384">
    <property type="entry name" value="Homodimeric domain of signal transducing histidine kinase"/>
    <property type="match status" value="1"/>
</dbReference>
<dbReference type="SMART" id="SM00387">
    <property type="entry name" value="HATPase_c"/>
    <property type="match status" value="1"/>
</dbReference>
<keyword evidence="3 6" id="KW-0597">Phosphoprotein</keyword>
<organism evidence="9">
    <name type="scientific">Planktothricoides sp. SpSt-374</name>
    <dbReference type="NCBI Taxonomy" id="2282167"/>
    <lineage>
        <taxon>Bacteria</taxon>
        <taxon>Bacillati</taxon>
        <taxon>Cyanobacteriota</taxon>
        <taxon>Cyanophyceae</taxon>
        <taxon>Oscillatoriophycideae</taxon>
        <taxon>Oscillatoriales</taxon>
        <taxon>Oscillatoriaceae</taxon>
        <taxon>Planktothricoides</taxon>
    </lineage>
</organism>
<dbReference type="CDD" id="cd00082">
    <property type="entry name" value="HisKA"/>
    <property type="match status" value="1"/>
</dbReference>
<dbReference type="EC" id="2.7.13.3" evidence="2"/>
<keyword evidence="4" id="KW-0418">Kinase</keyword>
<feature type="domain" description="Response regulatory" evidence="8">
    <location>
        <begin position="3"/>
        <end position="119"/>
    </location>
</feature>
<dbReference type="InterPro" id="IPR036097">
    <property type="entry name" value="HisK_dim/P_sf"/>
</dbReference>
<keyword evidence="4" id="KW-0808">Transferase</keyword>
<dbReference type="CDD" id="cd00075">
    <property type="entry name" value="HATPase"/>
    <property type="match status" value="1"/>
</dbReference>
<dbReference type="CDD" id="cd17574">
    <property type="entry name" value="REC_OmpR"/>
    <property type="match status" value="1"/>
</dbReference>
<dbReference type="InterPro" id="IPR003661">
    <property type="entry name" value="HisK_dim/P_dom"/>
</dbReference>
<evidence type="ECO:0000313" key="9">
    <source>
        <dbReference type="EMBL" id="HGG00976.1"/>
    </source>
</evidence>
<dbReference type="PRINTS" id="PR00344">
    <property type="entry name" value="BCTRLSENSOR"/>
</dbReference>
<comment type="catalytic activity">
    <reaction evidence="1">
        <text>ATP + protein L-histidine = ADP + protein N-phospho-L-histidine.</text>
        <dbReference type="EC" id="2.7.13.3"/>
    </reaction>
</comment>
<keyword evidence="5" id="KW-0902">Two-component regulatory system</keyword>
<evidence type="ECO:0000259" key="8">
    <source>
        <dbReference type="PROSITE" id="PS50110"/>
    </source>
</evidence>
<sequence>MTKILVIEDDQFVRENILELLEAEEFATVGAENGTAGVLLATAEKPDLIICDVMMPELDGFGVLQELRSQEATATIPFIFLTAKADQIDQRQGMELGADDYLTKPFTRADILKAITTRLQKKALLEHQYEQRLDQLRRSIATVLPEELREPITRIIGFSHLLATEVMPPEEFREVAAKLDKSAASLCRLMENFWLYAELEAEATNPHSLSSWQNNHTRNAHELISRIATETAATANRVSDLQLDLRPAHVKMSKLKLTKLVTELVDNAFKFSPPNTTVTITVKVIGSGFELQVTDQGRGMNSEEIAAVGAYMQFSRKLYAQKGSGLGLAIAKRLTELHEGNFAINSIPGIETTVKIILPAA</sequence>
<feature type="domain" description="Histidine kinase" evidence="7">
    <location>
        <begin position="143"/>
        <end position="361"/>
    </location>
</feature>
<dbReference type="PANTHER" id="PTHR43547:SF2">
    <property type="entry name" value="HYBRID SIGNAL TRANSDUCTION HISTIDINE KINASE C"/>
    <property type="match status" value="1"/>
</dbReference>
<accession>A0A7C3VRN9</accession>
<dbReference type="Gene3D" id="3.30.565.10">
    <property type="entry name" value="Histidine kinase-like ATPase, C-terminal domain"/>
    <property type="match status" value="1"/>
</dbReference>
<evidence type="ECO:0000256" key="5">
    <source>
        <dbReference type="ARBA" id="ARBA00023012"/>
    </source>
</evidence>
<evidence type="ECO:0000256" key="3">
    <source>
        <dbReference type="ARBA" id="ARBA00022553"/>
    </source>
</evidence>
<dbReference type="PROSITE" id="PS50109">
    <property type="entry name" value="HIS_KIN"/>
    <property type="match status" value="1"/>
</dbReference>
<feature type="modified residue" description="4-aspartylphosphate" evidence="6">
    <location>
        <position position="52"/>
    </location>
</feature>
<dbReference type="Pfam" id="PF00072">
    <property type="entry name" value="Response_reg"/>
    <property type="match status" value="1"/>
</dbReference>
<dbReference type="InterPro" id="IPR001789">
    <property type="entry name" value="Sig_transdc_resp-reg_receiver"/>
</dbReference>
<dbReference type="AlphaFoldDB" id="A0A7C3VRN9"/>
<evidence type="ECO:0000259" key="7">
    <source>
        <dbReference type="PROSITE" id="PS50109"/>
    </source>
</evidence>
<dbReference type="InterPro" id="IPR036890">
    <property type="entry name" value="HATPase_C_sf"/>
</dbReference>
<evidence type="ECO:0000256" key="6">
    <source>
        <dbReference type="PROSITE-ProRule" id="PRU00169"/>
    </source>
</evidence>
<dbReference type="InterPro" id="IPR004358">
    <property type="entry name" value="Sig_transdc_His_kin-like_C"/>
</dbReference>
<protein>
    <recommendedName>
        <fullName evidence="2">histidine kinase</fullName>
        <ecNumber evidence="2">2.7.13.3</ecNumber>
    </recommendedName>
</protein>
<evidence type="ECO:0000256" key="4">
    <source>
        <dbReference type="ARBA" id="ARBA00022777"/>
    </source>
</evidence>
<dbReference type="SUPFAM" id="SSF52172">
    <property type="entry name" value="CheY-like"/>
    <property type="match status" value="1"/>
</dbReference>
<dbReference type="Gene3D" id="1.10.287.130">
    <property type="match status" value="1"/>
</dbReference>
<dbReference type="SUPFAM" id="SSF55874">
    <property type="entry name" value="ATPase domain of HSP90 chaperone/DNA topoisomerase II/histidine kinase"/>
    <property type="match status" value="1"/>
</dbReference>
<dbReference type="SMART" id="SM00448">
    <property type="entry name" value="REC"/>
    <property type="match status" value="1"/>
</dbReference>
<evidence type="ECO:0000256" key="1">
    <source>
        <dbReference type="ARBA" id="ARBA00000085"/>
    </source>
</evidence>
<name>A0A7C3VRN9_9CYAN</name>
<dbReference type="Pfam" id="PF02518">
    <property type="entry name" value="HATPase_c"/>
    <property type="match status" value="1"/>
</dbReference>
<dbReference type="PANTHER" id="PTHR43547">
    <property type="entry name" value="TWO-COMPONENT HISTIDINE KINASE"/>
    <property type="match status" value="1"/>
</dbReference>
<dbReference type="PROSITE" id="PS50110">
    <property type="entry name" value="RESPONSE_REGULATORY"/>
    <property type="match status" value="1"/>
</dbReference>
<dbReference type="InterPro" id="IPR003594">
    <property type="entry name" value="HATPase_dom"/>
</dbReference>
<dbReference type="SMART" id="SM00388">
    <property type="entry name" value="HisKA"/>
    <property type="match status" value="1"/>
</dbReference>
<dbReference type="InterPro" id="IPR011006">
    <property type="entry name" value="CheY-like_superfamily"/>
</dbReference>
<reference evidence="9" key="1">
    <citation type="journal article" date="2020" name="mSystems">
        <title>Genome- and Community-Level Interaction Insights into Carbon Utilization and Element Cycling Functions of Hydrothermarchaeota in Hydrothermal Sediment.</title>
        <authorList>
            <person name="Zhou Z."/>
            <person name="Liu Y."/>
            <person name="Xu W."/>
            <person name="Pan J."/>
            <person name="Luo Z.H."/>
            <person name="Li M."/>
        </authorList>
    </citation>
    <scope>NUCLEOTIDE SEQUENCE [LARGE SCALE GENOMIC DNA]</scope>
    <source>
        <strain evidence="9">SpSt-374</strain>
    </source>
</reference>
<proteinExistence type="predicted"/>
<evidence type="ECO:0000256" key="2">
    <source>
        <dbReference type="ARBA" id="ARBA00012438"/>
    </source>
</evidence>
<dbReference type="GO" id="GO:0000155">
    <property type="term" value="F:phosphorelay sensor kinase activity"/>
    <property type="evidence" value="ECO:0007669"/>
    <property type="project" value="InterPro"/>
</dbReference>
<comment type="caution">
    <text evidence="9">The sequence shown here is derived from an EMBL/GenBank/DDBJ whole genome shotgun (WGS) entry which is preliminary data.</text>
</comment>
<dbReference type="Gene3D" id="3.40.50.2300">
    <property type="match status" value="1"/>
</dbReference>
<dbReference type="EMBL" id="DSPX01000098">
    <property type="protein sequence ID" value="HGG00976.1"/>
    <property type="molecule type" value="Genomic_DNA"/>
</dbReference>
<dbReference type="InterPro" id="IPR005467">
    <property type="entry name" value="His_kinase_dom"/>
</dbReference>